<proteinExistence type="predicted"/>
<evidence type="ECO:0000313" key="1">
    <source>
        <dbReference type="EMBL" id="ANB74893.1"/>
    </source>
</evidence>
<dbReference type="AlphaFoldDB" id="A0A167W8K8"/>
<organism evidence="1 2">
    <name type="scientific">Paraburkholderia phytofirmans OLGA172</name>
    <dbReference type="NCBI Taxonomy" id="1417228"/>
    <lineage>
        <taxon>Bacteria</taxon>
        <taxon>Pseudomonadati</taxon>
        <taxon>Pseudomonadota</taxon>
        <taxon>Betaproteobacteria</taxon>
        <taxon>Burkholderiales</taxon>
        <taxon>Burkholderiaceae</taxon>
        <taxon>Paraburkholderia</taxon>
    </lineage>
</organism>
<dbReference type="Proteomes" id="UP000076852">
    <property type="component" value="Chromosome 2"/>
</dbReference>
<dbReference type="KEGG" id="buz:AYM40_20805"/>
<dbReference type="STRING" id="1804984.AYM40_20805"/>
<keyword evidence="2" id="KW-1185">Reference proteome</keyword>
<protein>
    <submittedName>
        <fullName evidence="1">Uncharacterized protein</fullName>
    </submittedName>
</protein>
<accession>A0A167W8K8</accession>
<evidence type="ECO:0000313" key="2">
    <source>
        <dbReference type="Proteomes" id="UP000076852"/>
    </source>
</evidence>
<gene>
    <name evidence="1" type="ORF">AYM40_20805</name>
</gene>
<name>A0A167W8K8_9BURK</name>
<reference evidence="1 2" key="1">
    <citation type="journal article" date="2016" name="Gene">
        <title>PacBio SMRT assembly of a complex multi-replicon genome reveals chlorocatechol degradative operon in a region of genome plasticity.</title>
        <authorList>
            <person name="Ricker N."/>
            <person name="Shen S.Y."/>
            <person name="Goordial J."/>
            <person name="Jin S."/>
            <person name="Fulthorpe R.R."/>
        </authorList>
    </citation>
    <scope>NUCLEOTIDE SEQUENCE [LARGE SCALE GENOMIC DNA]</scope>
    <source>
        <strain evidence="1 2">OLGA172</strain>
    </source>
</reference>
<dbReference type="EMBL" id="CP014579">
    <property type="protein sequence ID" value="ANB74893.1"/>
    <property type="molecule type" value="Genomic_DNA"/>
</dbReference>
<sequence>MDRIIKAQSAGPSGQQAFTVVSLADAFFSVPLRTSDAEIKEDSDHEVIYMEPALASWCGAVCRARKMLESQSLRFEIETFPLDWLSGRNAVVIGVLVERISDERAQRLRRRLNELTISRDRTHLCFDVIPVKALGQNMGSVRTLSKDAFDAAFEAIRR</sequence>